<keyword evidence="3" id="KW-1185">Reference proteome</keyword>
<evidence type="ECO:0000256" key="1">
    <source>
        <dbReference type="SAM" id="MobiDB-lite"/>
    </source>
</evidence>
<reference evidence="2" key="1">
    <citation type="journal article" date="2020" name="Stud. Mycol.">
        <title>101 Dothideomycetes genomes: a test case for predicting lifestyles and emergence of pathogens.</title>
        <authorList>
            <person name="Haridas S."/>
            <person name="Albert R."/>
            <person name="Binder M."/>
            <person name="Bloem J."/>
            <person name="Labutti K."/>
            <person name="Salamov A."/>
            <person name="Andreopoulos B."/>
            <person name="Baker S."/>
            <person name="Barry K."/>
            <person name="Bills G."/>
            <person name="Bluhm B."/>
            <person name="Cannon C."/>
            <person name="Castanera R."/>
            <person name="Culley D."/>
            <person name="Daum C."/>
            <person name="Ezra D."/>
            <person name="Gonzalez J."/>
            <person name="Henrissat B."/>
            <person name="Kuo A."/>
            <person name="Liang C."/>
            <person name="Lipzen A."/>
            <person name="Lutzoni F."/>
            <person name="Magnuson J."/>
            <person name="Mondo S."/>
            <person name="Nolan M."/>
            <person name="Ohm R."/>
            <person name="Pangilinan J."/>
            <person name="Park H.-J."/>
            <person name="Ramirez L."/>
            <person name="Alfaro M."/>
            <person name="Sun H."/>
            <person name="Tritt A."/>
            <person name="Yoshinaga Y."/>
            <person name="Zwiers L.-H."/>
            <person name="Turgeon B."/>
            <person name="Goodwin S."/>
            <person name="Spatafora J."/>
            <person name="Crous P."/>
            <person name="Grigoriev I."/>
        </authorList>
    </citation>
    <scope>NUCLEOTIDE SEQUENCE</scope>
    <source>
        <strain evidence="2">CBS 122368</strain>
    </source>
</reference>
<feature type="compositionally biased region" description="Basic residues" evidence="1">
    <location>
        <begin position="88"/>
        <end position="110"/>
    </location>
</feature>
<dbReference type="RefSeq" id="XP_033688920.1">
    <property type="nucleotide sequence ID" value="XM_033826609.1"/>
</dbReference>
<dbReference type="AlphaFoldDB" id="A0A6A6IU29"/>
<name>A0A6A6IU29_9PLEO</name>
<evidence type="ECO:0000313" key="3">
    <source>
        <dbReference type="Proteomes" id="UP000800094"/>
    </source>
</evidence>
<accession>A0A6A6IU29</accession>
<dbReference type="EMBL" id="ML987191">
    <property type="protein sequence ID" value="KAF2253916.1"/>
    <property type="molecule type" value="Genomic_DNA"/>
</dbReference>
<evidence type="ECO:0000313" key="2">
    <source>
        <dbReference type="EMBL" id="KAF2253916.1"/>
    </source>
</evidence>
<dbReference type="GeneID" id="54579939"/>
<dbReference type="Proteomes" id="UP000800094">
    <property type="component" value="Unassembled WGS sequence"/>
</dbReference>
<protein>
    <submittedName>
        <fullName evidence="2">Uncharacterized protein</fullName>
    </submittedName>
</protein>
<gene>
    <name evidence="2" type="ORF">BU26DRAFT_502029</name>
</gene>
<proteinExistence type="predicted"/>
<feature type="region of interest" description="Disordered" evidence="1">
    <location>
        <begin position="1"/>
        <end position="28"/>
    </location>
</feature>
<organism evidence="2 3">
    <name type="scientific">Trematosphaeria pertusa</name>
    <dbReference type="NCBI Taxonomy" id="390896"/>
    <lineage>
        <taxon>Eukaryota</taxon>
        <taxon>Fungi</taxon>
        <taxon>Dikarya</taxon>
        <taxon>Ascomycota</taxon>
        <taxon>Pezizomycotina</taxon>
        <taxon>Dothideomycetes</taxon>
        <taxon>Pleosporomycetidae</taxon>
        <taxon>Pleosporales</taxon>
        <taxon>Massarineae</taxon>
        <taxon>Trematosphaeriaceae</taxon>
        <taxon>Trematosphaeria</taxon>
    </lineage>
</organism>
<feature type="region of interest" description="Disordered" evidence="1">
    <location>
        <begin position="58"/>
        <end position="123"/>
    </location>
</feature>
<sequence length="399" mass="41981">MDRGGWENDDGVGAVRRGRATVSAARRPGCGRRVWARVEAARDLDGVDAARGSAIHGGLHGGLRSVPGSPCTTPEAGFLEPAQGGRASARRAHDRSHSRRAPPRPRKRARDGRPGPVTTSRAAVAGAWLDDIPYAASRRAHEWANAPPEQITAGPLFARQPVNQTSPRSGLVIILCGHRRSSSRAFSQAHRLRTPADPDAGLGTPPAMHAHCSWLPKECIPQTGPDRAFPAVPVSILQPPFPLHGSLLAILLLAAPTFTSFVPEFSQAMPNGAAIAGSQAPASRNEPLQTTMTAPAVSTGNRLSAMASFIDHLARARVSPGATWPVLLHTCILCSITFTPRPQDVEAAGPFGRTLKHIGISSPAARGATEAPYVTSAASWDLRAVVCSSANPKSTGLCR</sequence>